<keyword evidence="3 6" id="KW-0375">Hydrogen ion transport</keyword>
<sequence length="198" mass="22301">MSGINKIKERILEEARLQAEETVKRAEEEASEIINSAKKEAEELKKQIIDKANSEALEVKKRLKAGAELEARKQRLQAKQEVVEEAFSQTIKKLNSLPDDQYFSIIVDLIVNSASNDSGEIILSGRDKERLPSDFEEKVNKNLSSKRSSGNFTISDETRDINGGFILKMGNVEINNSFDAIIRMKRNEIEADVIASLF</sequence>
<evidence type="ECO:0000256" key="3">
    <source>
        <dbReference type="ARBA" id="ARBA00022781"/>
    </source>
</evidence>
<dbReference type="GO" id="GO:0046961">
    <property type="term" value="F:proton-transporting ATPase activity, rotational mechanism"/>
    <property type="evidence" value="ECO:0007669"/>
    <property type="project" value="InterPro"/>
</dbReference>
<evidence type="ECO:0000256" key="6">
    <source>
        <dbReference type="HAMAP-Rule" id="MF_00311"/>
    </source>
</evidence>
<keyword evidence="2 6" id="KW-0813">Transport</keyword>
<accession>A0A2S8R721</accession>
<dbReference type="SUPFAM" id="SSF160527">
    <property type="entry name" value="V-type ATPase subunit E-like"/>
    <property type="match status" value="1"/>
</dbReference>
<dbReference type="Pfam" id="PF01991">
    <property type="entry name" value="vATP-synt_E"/>
    <property type="match status" value="1"/>
</dbReference>
<evidence type="ECO:0000256" key="1">
    <source>
        <dbReference type="ARBA" id="ARBA00005901"/>
    </source>
</evidence>
<dbReference type="Gene3D" id="3.30.2320.30">
    <property type="entry name" value="ATP synthase, E subunit, C-terminal"/>
    <property type="match status" value="1"/>
</dbReference>
<dbReference type="CDD" id="cd06503">
    <property type="entry name" value="ATP-synt_Fo_b"/>
    <property type="match status" value="1"/>
</dbReference>
<dbReference type="GO" id="GO:0005524">
    <property type="term" value="F:ATP binding"/>
    <property type="evidence" value="ECO:0007669"/>
    <property type="project" value="UniProtKB-UniRule"/>
</dbReference>
<dbReference type="AlphaFoldDB" id="A0A2S8R721"/>
<evidence type="ECO:0000313" key="8">
    <source>
        <dbReference type="EMBL" id="PQQ65585.1"/>
    </source>
</evidence>
<dbReference type="RefSeq" id="WP_105367461.1">
    <property type="nucleotide sequence ID" value="NZ_NEMB01000003.1"/>
</dbReference>
<dbReference type="InterPro" id="IPR038495">
    <property type="entry name" value="ATPase_E_C"/>
</dbReference>
<comment type="similarity">
    <text evidence="1 6">Belongs to the V-ATPase E subunit family.</text>
</comment>
<organism evidence="8 9">
    <name type="scientific">Acetivibrio saccincola</name>
    <dbReference type="NCBI Taxonomy" id="1677857"/>
    <lineage>
        <taxon>Bacteria</taxon>
        <taxon>Bacillati</taxon>
        <taxon>Bacillota</taxon>
        <taxon>Clostridia</taxon>
        <taxon>Eubacteriales</taxon>
        <taxon>Oscillospiraceae</taxon>
        <taxon>Acetivibrio</taxon>
    </lineage>
</organism>
<comment type="caution">
    <text evidence="8">The sequence shown here is derived from an EMBL/GenBank/DDBJ whole genome shotgun (WGS) entry which is preliminary data.</text>
</comment>
<keyword evidence="7" id="KW-0175">Coiled coil</keyword>
<reference evidence="8 9" key="1">
    <citation type="journal article" date="2018" name="Syst. Appl. Microbiol.">
        <title>Characterization and high-quality draft genome sequence of Herbivorax saccincola A7, an anaerobic, alkaliphilic, thermophilic, cellulolytic, and xylanolytic bacterium.</title>
        <authorList>
            <person name="Aikawa S."/>
            <person name="Baramee S."/>
            <person name="Sermsathanaswadi J."/>
            <person name="Thianheng P."/>
            <person name="Tachaapaikoon C."/>
            <person name="Shikata A."/>
            <person name="Waeonukul R."/>
            <person name="Pason P."/>
            <person name="Ratanakhanokchai K."/>
            <person name="Kosugi A."/>
        </authorList>
    </citation>
    <scope>NUCLEOTIDE SEQUENCE [LARGE SCALE GENOMIC DNA]</scope>
    <source>
        <strain evidence="8 9">A7</strain>
    </source>
</reference>
<evidence type="ECO:0000256" key="7">
    <source>
        <dbReference type="SAM" id="Coils"/>
    </source>
</evidence>
<keyword evidence="5 6" id="KW-0066">ATP synthesis</keyword>
<dbReference type="Gene3D" id="1.20.5.620">
    <property type="entry name" value="F1F0 ATP synthase subunit B, membrane domain"/>
    <property type="match status" value="1"/>
</dbReference>
<dbReference type="Proteomes" id="UP000239720">
    <property type="component" value="Unassembled WGS sequence"/>
</dbReference>
<keyword evidence="4 6" id="KW-0406">Ion transport</keyword>
<dbReference type="GO" id="GO:0033178">
    <property type="term" value="C:proton-transporting two-sector ATPase complex, catalytic domain"/>
    <property type="evidence" value="ECO:0007669"/>
    <property type="project" value="InterPro"/>
</dbReference>
<evidence type="ECO:0000256" key="5">
    <source>
        <dbReference type="ARBA" id="ARBA00023310"/>
    </source>
</evidence>
<dbReference type="OrthoDB" id="1734087at2"/>
<proteinExistence type="inferred from homology"/>
<evidence type="ECO:0000256" key="2">
    <source>
        <dbReference type="ARBA" id="ARBA00022448"/>
    </source>
</evidence>
<dbReference type="EMBL" id="NEMB01000003">
    <property type="protein sequence ID" value="PQQ65585.1"/>
    <property type="molecule type" value="Genomic_DNA"/>
</dbReference>
<evidence type="ECO:0000313" key="9">
    <source>
        <dbReference type="Proteomes" id="UP000239720"/>
    </source>
</evidence>
<dbReference type="InterPro" id="IPR028987">
    <property type="entry name" value="ATP_synth_B-like_membr_sf"/>
</dbReference>
<feature type="coiled-coil region" evidence="7">
    <location>
        <begin position="9"/>
        <end position="86"/>
    </location>
</feature>
<dbReference type="HAMAP" id="MF_00311">
    <property type="entry name" value="ATP_synth_E_arch"/>
    <property type="match status" value="1"/>
</dbReference>
<evidence type="ECO:0000256" key="4">
    <source>
        <dbReference type="ARBA" id="ARBA00023065"/>
    </source>
</evidence>
<comment type="function">
    <text evidence="6">Produces ATP from ADP in the presence of a proton gradient across the membrane.</text>
</comment>
<gene>
    <name evidence="6" type="primary">atpE</name>
    <name evidence="8" type="ORF">B9R14_01585</name>
</gene>
<dbReference type="GO" id="GO:0046933">
    <property type="term" value="F:proton-transporting ATP synthase activity, rotational mechanism"/>
    <property type="evidence" value="ECO:0007669"/>
    <property type="project" value="UniProtKB-UniRule"/>
</dbReference>
<name>A0A2S8R721_9FIRM</name>
<protein>
    <recommendedName>
        <fullName evidence="6">V-type proton ATPase subunit E</fullName>
    </recommendedName>
    <alternativeName>
        <fullName evidence="6">V-ATPase subunit E</fullName>
    </alternativeName>
</protein>
<dbReference type="SUPFAM" id="SSF81573">
    <property type="entry name" value="F1F0 ATP synthase subunit B, membrane domain"/>
    <property type="match status" value="1"/>
</dbReference>
<dbReference type="GO" id="GO:0042777">
    <property type="term" value="P:proton motive force-driven plasma membrane ATP synthesis"/>
    <property type="evidence" value="ECO:0007669"/>
    <property type="project" value="UniProtKB-UniRule"/>
</dbReference>
<dbReference type="InterPro" id="IPR002842">
    <property type="entry name" value="ATPase_V1_Esu"/>
</dbReference>